<dbReference type="SUPFAM" id="SSF52317">
    <property type="entry name" value="Class I glutamine amidotransferase-like"/>
    <property type="match status" value="1"/>
</dbReference>
<dbReference type="AlphaFoldDB" id="A0A0P1GQH9"/>
<evidence type="ECO:0000313" key="3">
    <source>
        <dbReference type="Proteomes" id="UP000054935"/>
    </source>
</evidence>
<dbReference type="PANTHER" id="PTHR42695:SF5">
    <property type="entry name" value="GLUTAMINE AMIDOTRANSFERASE YLR126C-RELATED"/>
    <property type="match status" value="1"/>
</dbReference>
<dbReference type="GO" id="GO:0005829">
    <property type="term" value="C:cytosol"/>
    <property type="evidence" value="ECO:0007669"/>
    <property type="project" value="TreeGrafter"/>
</dbReference>
<dbReference type="InterPro" id="IPR044992">
    <property type="entry name" value="ChyE-like"/>
</dbReference>
<name>A0A0P1GQH9_9RHOB</name>
<keyword evidence="2" id="KW-0436">Ligase</keyword>
<protein>
    <submittedName>
        <fullName evidence="2">GMP synthase [glutamine-hydrolyzing]</fullName>
        <ecNumber evidence="2">6.3.5.2</ecNumber>
    </submittedName>
</protein>
<dbReference type="EMBL" id="CYSE01000002">
    <property type="protein sequence ID" value="CUH76384.1"/>
    <property type="molecule type" value="Genomic_DNA"/>
</dbReference>
<dbReference type="OrthoDB" id="7365442at2"/>
<dbReference type="CDD" id="cd01741">
    <property type="entry name" value="GATase1_1"/>
    <property type="match status" value="1"/>
</dbReference>
<dbReference type="Pfam" id="PF00117">
    <property type="entry name" value="GATase"/>
    <property type="match status" value="1"/>
</dbReference>
<proteinExistence type="predicted"/>
<dbReference type="Gene3D" id="3.40.50.880">
    <property type="match status" value="1"/>
</dbReference>
<dbReference type="PROSITE" id="PS51273">
    <property type="entry name" value="GATASE_TYPE_1"/>
    <property type="match status" value="1"/>
</dbReference>
<organism evidence="2 3">
    <name type="scientific">Tropicibacter naphthalenivorans</name>
    <dbReference type="NCBI Taxonomy" id="441103"/>
    <lineage>
        <taxon>Bacteria</taxon>
        <taxon>Pseudomonadati</taxon>
        <taxon>Pseudomonadota</taxon>
        <taxon>Alphaproteobacteria</taxon>
        <taxon>Rhodobacterales</taxon>
        <taxon>Roseobacteraceae</taxon>
        <taxon>Tropicibacter</taxon>
    </lineage>
</organism>
<dbReference type="STRING" id="441103.TRN7648_00907"/>
<dbReference type="InterPro" id="IPR029062">
    <property type="entry name" value="Class_I_gatase-like"/>
</dbReference>
<accession>A0A0P1GQH9</accession>
<evidence type="ECO:0000313" key="2">
    <source>
        <dbReference type="EMBL" id="CUH76384.1"/>
    </source>
</evidence>
<gene>
    <name evidence="2" type="primary">guaA_2</name>
    <name evidence="2" type="ORF">TRN7648_00907</name>
</gene>
<dbReference type="Proteomes" id="UP000054935">
    <property type="component" value="Unassembled WGS sequence"/>
</dbReference>
<dbReference type="RefSeq" id="WP_058246463.1">
    <property type="nucleotide sequence ID" value="NZ_CYSE01000002.1"/>
</dbReference>
<reference evidence="2 3" key="1">
    <citation type="submission" date="2015-09" db="EMBL/GenBank/DDBJ databases">
        <authorList>
            <consortium name="Swine Surveillance"/>
        </authorList>
    </citation>
    <scope>NUCLEOTIDE SEQUENCE [LARGE SCALE GENOMIC DNA]</scope>
    <source>
        <strain evidence="2 3">CECT 7648</strain>
    </source>
</reference>
<sequence>MKIGILQTGLVPPDLVPQSGEYPDMFQRLLADQGFEFQTFSVVNGDFPASVDDADGWLITGSRHGVYEEHPWMAPLEQLIRDIYAADKPLIGVCFGHQIIAQALGGKVEKFDGGWSVGPKDYQFADGVKTLHAFHQDQVITPPEGAQTVAHNDFCAHAALLYPGKAYTVQPHPEFQDGFMRDLLELRGKGVVPDDRLQAATTRTGTPLDSAEIAQQFARFFRERSI</sequence>
<dbReference type="EC" id="6.3.5.2" evidence="2"/>
<feature type="domain" description="Glutamine amidotransferase" evidence="1">
    <location>
        <begin position="35"/>
        <end position="177"/>
    </location>
</feature>
<dbReference type="PANTHER" id="PTHR42695">
    <property type="entry name" value="GLUTAMINE AMIDOTRANSFERASE YLR126C-RELATED"/>
    <property type="match status" value="1"/>
</dbReference>
<dbReference type="GO" id="GO:0003922">
    <property type="term" value="F:GMP synthase (glutamine-hydrolyzing) activity"/>
    <property type="evidence" value="ECO:0007669"/>
    <property type="project" value="UniProtKB-EC"/>
</dbReference>
<dbReference type="InterPro" id="IPR017926">
    <property type="entry name" value="GATASE"/>
</dbReference>
<keyword evidence="3" id="KW-1185">Reference proteome</keyword>
<evidence type="ECO:0000259" key="1">
    <source>
        <dbReference type="Pfam" id="PF00117"/>
    </source>
</evidence>